<reference evidence="1 2" key="1">
    <citation type="submission" date="2023-10" db="EMBL/GenBank/DDBJ databases">
        <title>Chromosome-scale genome assembly provides insights into flower coloration mechanisms of Canna indica.</title>
        <authorList>
            <person name="Li C."/>
        </authorList>
    </citation>
    <scope>NUCLEOTIDE SEQUENCE [LARGE SCALE GENOMIC DNA]</scope>
    <source>
        <tissue evidence="1">Flower</tissue>
    </source>
</reference>
<protein>
    <submittedName>
        <fullName evidence="1">Uncharacterized protein</fullName>
    </submittedName>
</protein>
<dbReference type="EMBL" id="CP136892">
    <property type="protein sequence ID" value="WOL02320.1"/>
    <property type="molecule type" value="Genomic_DNA"/>
</dbReference>
<accession>A0AAQ3K5J9</accession>
<evidence type="ECO:0000313" key="2">
    <source>
        <dbReference type="Proteomes" id="UP001327560"/>
    </source>
</evidence>
<dbReference type="Proteomes" id="UP001327560">
    <property type="component" value="Chromosome 3"/>
</dbReference>
<dbReference type="AlphaFoldDB" id="A0AAQ3K5J9"/>
<name>A0AAQ3K5J9_9LILI</name>
<evidence type="ECO:0000313" key="1">
    <source>
        <dbReference type="EMBL" id="WOL02320.1"/>
    </source>
</evidence>
<proteinExistence type="predicted"/>
<sequence>MASASNSSSSTCFMLQWLERYASLQGRGHWEKDSRPRAGFFSEGGAVNTAVGAFKAA</sequence>
<keyword evidence="2" id="KW-1185">Reference proteome</keyword>
<organism evidence="1 2">
    <name type="scientific">Canna indica</name>
    <name type="common">Indian-shot</name>
    <dbReference type="NCBI Taxonomy" id="4628"/>
    <lineage>
        <taxon>Eukaryota</taxon>
        <taxon>Viridiplantae</taxon>
        <taxon>Streptophyta</taxon>
        <taxon>Embryophyta</taxon>
        <taxon>Tracheophyta</taxon>
        <taxon>Spermatophyta</taxon>
        <taxon>Magnoliopsida</taxon>
        <taxon>Liliopsida</taxon>
        <taxon>Zingiberales</taxon>
        <taxon>Cannaceae</taxon>
        <taxon>Canna</taxon>
    </lineage>
</organism>
<gene>
    <name evidence="1" type="ORF">Cni_G11039</name>
</gene>